<dbReference type="InterPro" id="IPR051065">
    <property type="entry name" value="Ras-related_GTPase"/>
</dbReference>
<dbReference type="InterPro" id="IPR027417">
    <property type="entry name" value="P-loop_NTPase"/>
</dbReference>
<evidence type="ECO:0000256" key="2">
    <source>
        <dbReference type="ARBA" id="ARBA00011984"/>
    </source>
</evidence>
<accession>F4X8S6</accession>
<dbReference type="InParanoid" id="F4X8S6"/>
<dbReference type="OrthoDB" id="18798at2759"/>
<dbReference type="AlphaFoldDB" id="F4X8S6"/>
<dbReference type="PANTHER" id="PTHR45704">
    <property type="entry name" value="RAS-LIKE FAMILY MEMBER 11"/>
    <property type="match status" value="1"/>
</dbReference>
<dbReference type="EC" id="3.6.5.2" evidence="2"/>
<gene>
    <name evidence="5" type="ORF">G5I_14816</name>
</gene>
<evidence type="ECO:0000256" key="4">
    <source>
        <dbReference type="ARBA" id="ARBA00048098"/>
    </source>
</evidence>
<organism evidence="6">
    <name type="scientific">Acromyrmex echinatior</name>
    <name type="common">Panamanian leafcutter ant</name>
    <name type="synonym">Acromyrmex octospinosus echinatior</name>
    <dbReference type="NCBI Taxonomy" id="103372"/>
    <lineage>
        <taxon>Eukaryota</taxon>
        <taxon>Metazoa</taxon>
        <taxon>Ecdysozoa</taxon>
        <taxon>Arthropoda</taxon>
        <taxon>Hexapoda</taxon>
        <taxon>Insecta</taxon>
        <taxon>Pterygota</taxon>
        <taxon>Neoptera</taxon>
        <taxon>Endopterygota</taxon>
        <taxon>Hymenoptera</taxon>
        <taxon>Apocrita</taxon>
        <taxon>Aculeata</taxon>
        <taxon>Formicoidea</taxon>
        <taxon>Formicidae</taxon>
        <taxon>Myrmicinae</taxon>
        <taxon>Acromyrmex</taxon>
    </lineage>
</organism>
<dbReference type="SUPFAM" id="SSF52540">
    <property type="entry name" value="P-loop containing nucleoside triphosphate hydrolases"/>
    <property type="match status" value="1"/>
</dbReference>
<keyword evidence="6" id="KW-1185">Reference proteome</keyword>
<comment type="similarity">
    <text evidence="1">Belongs to the small GTPase superfamily. Ras family.</text>
</comment>
<dbReference type="InterPro" id="IPR001806">
    <property type="entry name" value="Small_GTPase"/>
</dbReference>
<dbReference type="STRING" id="103372.F4X8S6"/>
<evidence type="ECO:0000313" key="5">
    <source>
        <dbReference type="EMBL" id="EGI57345.1"/>
    </source>
</evidence>
<protein>
    <recommendedName>
        <fullName evidence="2">small monomeric GTPase</fullName>
        <ecNumber evidence="2">3.6.5.2</ecNumber>
    </recommendedName>
</protein>
<reference evidence="5" key="1">
    <citation type="submission" date="2011-02" db="EMBL/GenBank/DDBJ databases">
        <title>The genome of the leaf-cutting ant Acromyrmex echinatior suggests key adaptations to social evolution and fungus farming.</title>
        <authorList>
            <person name="Nygaard S."/>
            <person name="Zhang G."/>
        </authorList>
    </citation>
    <scope>NUCLEOTIDE SEQUENCE</scope>
</reference>
<dbReference type="eggNOG" id="KOG0395">
    <property type="taxonomic scope" value="Eukaryota"/>
</dbReference>
<dbReference type="GO" id="GO:0005525">
    <property type="term" value="F:GTP binding"/>
    <property type="evidence" value="ECO:0007669"/>
    <property type="project" value="InterPro"/>
</dbReference>
<dbReference type="Gene3D" id="3.40.50.300">
    <property type="entry name" value="P-loop containing nucleotide triphosphate hydrolases"/>
    <property type="match status" value="1"/>
</dbReference>
<dbReference type="Proteomes" id="UP000007755">
    <property type="component" value="Unassembled WGS sequence"/>
</dbReference>
<proteinExistence type="inferred from homology"/>
<comment type="catalytic activity">
    <reaction evidence="4">
        <text>GTP + H2O = GDP + phosphate + H(+)</text>
        <dbReference type="Rhea" id="RHEA:19669"/>
        <dbReference type="ChEBI" id="CHEBI:15377"/>
        <dbReference type="ChEBI" id="CHEBI:15378"/>
        <dbReference type="ChEBI" id="CHEBI:37565"/>
        <dbReference type="ChEBI" id="CHEBI:43474"/>
        <dbReference type="ChEBI" id="CHEBI:58189"/>
        <dbReference type="EC" id="3.6.5.2"/>
    </reaction>
</comment>
<name>F4X8S6_ACREC</name>
<dbReference type="EMBL" id="GL888932">
    <property type="protein sequence ID" value="EGI57345.1"/>
    <property type="molecule type" value="Genomic_DNA"/>
</dbReference>
<evidence type="ECO:0000256" key="1">
    <source>
        <dbReference type="ARBA" id="ARBA00008344"/>
    </source>
</evidence>
<dbReference type="GO" id="GO:0003925">
    <property type="term" value="F:G protein activity"/>
    <property type="evidence" value="ECO:0007669"/>
    <property type="project" value="UniProtKB-EC"/>
</dbReference>
<sequence length="194" mass="21450">MNNASIKYHHTKGFIIDGTPYGGISGDKDMDSDSPPLVSALKKRNSPPFCWGLGLNKDTFKTVKVILLGQPGVGKSALAVRFATKRFIGEYDCTTDRIYRVDNHLGSSWEIADPPGNPPASVDPKLRWADVIVIVYSVTAVFMNILRLLTELHSSHQTSFRLRASTDGTIDTLRRPSPPPLRRRFSISARGNLL</sequence>
<dbReference type="Pfam" id="PF00071">
    <property type="entry name" value="Ras"/>
    <property type="match status" value="1"/>
</dbReference>
<evidence type="ECO:0000313" key="6">
    <source>
        <dbReference type="Proteomes" id="UP000007755"/>
    </source>
</evidence>
<dbReference type="PRINTS" id="PR00449">
    <property type="entry name" value="RASTRNSFRMNG"/>
</dbReference>
<evidence type="ECO:0000256" key="3">
    <source>
        <dbReference type="ARBA" id="ARBA00022801"/>
    </source>
</evidence>
<keyword evidence="3" id="KW-0378">Hydrolase</keyword>